<feature type="non-terminal residue" evidence="1">
    <location>
        <position position="1"/>
    </location>
</feature>
<evidence type="ECO:0000313" key="1">
    <source>
        <dbReference type="EMBL" id="CAG8821696.1"/>
    </source>
</evidence>
<sequence length="130" mass="15334">MEQEHKRKKRQRQSLSLKLFNSLSESMKTKRSHAFSIHLGEVFDTQVPKFFNLLDQPVLQEVKFNIQDKNFIIDYNDDYKENSDSNRSLVSFLEVIDQGPISHYAYRKLAKIQHELPRAYEISDTGTKIN</sequence>
<dbReference type="EMBL" id="CAJVQA010050752">
    <property type="protein sequence ID" value="CAG8821696.1"/>
    <property type="molecule type" value="Genomic_DNA"/>
</dbReference>
<organism evidence="1 2">
    <name type="scientific">Cetraspora pellucida</name>
    <dbReference type="NCBI Taxonomy" id="1433469"/>
    <lineage>
        <taxon>Eukaryota</taxon>
        <taxon>Fungi</taxon>
        <taxon>Fungi incertae sedis</taxon>
        <taxon>Mucoromycota</taxon>
        <taxon>Glomeromycotina</taxon>
        <taxon>Glomeromycetes</taxon>
        <taxon>Diversisporales</taxon>
        <taxon>Gigasporaceae</taxon>
        <taxon>Cetraspora</taxon>
    </lineage>
</organism>
<evidence type="ECO:0000313" key="2">
    <source>
        <dbReference type="Proteomes" id="UP000789759"/>
    </source>
</evidence>
<comment type="caution">
    <text evidence="1">The sequence shown here is derived from an EMBL/GenBank/DDBJ whole genome shotgun (WGS) entry which is preliminary data.</text>
</comment>
<dbReference type="OrthoDB" id="2434739at2759"/>
<gene>
    <name evidence="1" type="ORF">CPELLU_LOCUS19749</name>
</gene>
<name>A0A9N9KEW2_9GLOM</name>
<proteinExistence type="predicted"/>
<reference evidence="1" key="1">
    <citation type="submission" date="2021-06" db="EMBL/GenBank/DDBJ databases">
        <authorList>
            <person name="Kallberg Y."/>
            <person name="Tangrot J."/>
            <person name="Rosling A."/>
        </authorList>
    </citation>
    <scope>NUCLEOTIDE SEQUENCE</scope>
    <source>
        <strain evidence="1">FL966</strain>
    </source>
</reference>
<keyword evidence="2" id="KW-1185">Reference proteome</keyword>
<dbReference type="Proteomes" id="UP000789759">
    <property type="component" value="Unassembled WGS sequence"/>
</dbReference>
<protein>
    <submittedName>
        <fullName evidence="1">7756_t:CDS:1</fullName>
    </submittedName>
</protein>
<dbReference type="AlphaFoldDB" id="A0A9N9KEW2"/>
<accession>A0A9N9KEW2</accession>